<dbReference type="EMBL" id="CAADFP010000073">
    <property type="protein sequence ID" value="VFK28730.1"/>
    <property type="molecule type" value="Genomic_DNA"/>
</dbReference>
<sequence>MSKNVKPFVVKTDANISFIEPSNVTGSCSHRYPLTGTDESMLHVYTDIGYVLDSRINRERFFDALVNTLKNYPLFFSDLEFNDGWSFVLNVGYSKNQKYRCVEFQYQEIDLEKNLLDPASLYLENILDFYPKPGKDKNPLLKIRLTNFENSSVIGTILCHALSDGIGLYRFFFRSFQ</sequence>
<dbReference type="AlphaFoldDB" id="A0A450W628"/>
<protein>
    <recommendedName>
        <fullName evidence="3">Condensation domain-containing protein</fullName>
    </recommendedName>
</protein>
<proteinExistence type="predicted"/>
<dbReference type="InterPro" id="IPR023213">
    <property type="entry name" value="CAT-like_dom_sf"/>
</dbReference>
<gene>
    <name evidence="1" type="ORF">BECKLPF1236A_GA0070988_100729</name>
    <name evidence="2" type="ORF">BECKLPF1236C_GA0070990_100738</name>
</gene>
<accession>A0A450W628</accession>
<reference evidence="1" key="1">
    <citation type="submission" date="2019-02" db="EMBL/GenBank/DDBJ databases">
        <authorList>
            <person name="Gruber-Vodicka R. H."/>
            <person name="Seah K. B. B."/>
        </authorList>
    </citation>
    <scope>NUCLEOTIDE SEQUENCE</scope>
    <source>
        <strain evidence="1">BECK_S312</strain>
        <strain evidence="2">BECK_S426</strain>
    </source>
</reference>
<name>A0A450W628_9GAMM</name>
<evidence type="ECO:0000313" key="1">
    <source>
        <dbReference type="EMBL" id="VFK12522.1"/>
    </source>
</evidence>
<evidence type="ECO:0000313" key="2">
    <source>
        <dbReference type="EMBL" id="VFK28730.1"/>
    </source>
</evidence>
<dbReference type="EMBL" id="CAADFM010000072">
    <property type="protein sequence ID" value="VFK12522.1"/>
    <property type="molecule type" value="Genomic_DNA"/>
</dbReference>
<organism evidence="1">
    <name type="scientific">Candidatus Kentrum sp. LPFa</name>
    <dbReference type="NCBI Taxonomy" id="2126335"/>
    <lineage>
        <taxon>Bacteria</taxon>
        <taxon>Pseudomonadati</taxon>
        <taxon>Pseudomonadota</taxon>
        <taxon>Gammaproteobacteria</taxon>
        <taxon>Candidatus Kentrum</taxon>
    </lineage>
</organism>
<evidence type="ECO:0008006" key="3">
    <source>
        <dbReference type="Google" id="ProtNLM"/>
    </source>
</evidence>
<dbReference type="Gene3D" id="3.30.559.10">
    <property type="entry name" value="Chloramphenicol acetyltransferase-like domain"/>
    <property type="match status" value="1"/>
</dbReference>